<feature type="domain" description="HTH rpiR-type" evidence="4">
    <location>
        <begin position="1"/>
        <end position="77"/>
    </location>
</feature>
<evidence type="ECO:0000259" key="4">
    <source>
        <dbReference type="PROSITE" id="PS51071"/>
    </source>
</evidence>
<dbReference type="PANTHER" id="PTHR30514:SF1">
    <property type="entry name" value="HTH-TYPE TRANSCRIPTIONAL REGULATOR HEXR-RELATED"/>
    <property type="match status" value="1"/>
</dbReference>
<dbReference type="InterPro" id="IPR047640">
    <property type="entry name" value="RpiR-like"/>
</dbReference>
<dbReference type="STRING" id="1505725.GA0061074_11520"/>
<dbReference type="SUPFAM" id="SSF53697">
    <property type="entry name" value="SIS domain"/>
    <property type="match status" value="1"/>
</dbReference>
<evidence type="ECO:0000256" key="1">
    <source>
        <dbReference type="ARBA" id="ARBA00023015"/>
    </source>
</evidence>
<evidence type="ECO:0000256" key="3">
    <source>
        <dbReference type="ARBA" id="ARBA00023163"/>
    </source>
</evidence>
<organism evidence="6 7">
    <name type="scientific">Weissella bombi</name>
    <dbReference type="NCBI Taxonomy" id="1505725"/>
    <lineage>
        <taxon>Bacteria</taxon>
        <taxon>Bacillati</taxon>
        <taxon>Bacillota</taxon>
        <taxon>Bacilli</taxon>
        <taxon>Lactobacillales</taxon>
        <taxon>Lactobacillaceae</taxon>
        <taxon>Weissella</taxon>
    </lineage>
</organism>
<dbReference type="InterPro" id="IPR009057">
    <property type="entry name" value="Homeodomain-like_sf"/>
</dbReference>
<protein>
    <submittedName>
        <fullName evidence="6">Transcriptional regulator, RpiR family</fullName>
    </submittedName>
</protein>
<evidence type="ECO:0000313" key="7">
    <source>
        <dbReference type="Proteomes" id="UP000199268"/>
    </source>
</evidence>
<dbReference type="Gene3D" id="1.10.10.10">
    <property type="entry name" value="Winged helix-like DNA-binding domain superfamily/Winged helix DNA-binding domain"/>
    <property type="match status" value="1"/>
</dbReference>
<dbReference type="OrthoDB" id="370421at2"/>
<dbReference type="SUPFAM" id="SSF46689">
    <property type="entry name" value="Homeodomain-like"/>
    <property type="match status" value="1"/>
</dbReference>
<dbReference type="InterPro" id="IPR036388">
    <property type="entry name" value="WH-like_DNA-bd_sf"/>
</dbReference>
<evidence type="ECO:0000259" key="5">
    <source>
        <dbReference type="PROSITE" id="PS51464"/>
    </source>
</evidence>
<keyword evidence="7" id="KW-1185">Reference proteome</keyword>
<dbReference type="InterPro" id="IPR000281">
    <property type="entry name" value="HTH_RpiR"/>
</dbReference>
<dbReference type="EMBL" id="FMAO01000015">
    <property type="protein sequence ID" value="SCC10158.1"/>
    <property type="molecule type" value="Genomic_DNA"/>
</dbReference>
<dbReference type="InterPro" id="IPR001347">
    <property type="entry name" value="SIS_dom"/>
</dbReference>
<dbReference type="GO" id="GO:0003700">
    <property type="term" value="F:DNA-binding transcription factor activity"/>
    <property type="evidence" value="ECO:0007669"/>
    <property type="project" value="InterPro"/>
</dbReference>
<dbReference type="GO" id="GO:0003677">
    <property type="term" value="F:DNA binding"/>
    <property type="evidence" value="ECO:0007669"/>
    <property type="project" value="UniProtKB-KW"/>
</dbReference>
<proteinExistence type="predicted"/>
<sequence length="280" mass="31100">MNSLFARLSAEKHFTASERKIADLLLKNPKSFLEATTAKIGDKTQTSSAAVVRFAKKLGYAGFPALRLDIALAMSDNEQPALSEIAADEPFDDILAKTSTRFKLIPDVVAQQNNADNFLTATQLIEQAQHIFVYGIAASSLVAQDLQQKFTRIGIEVTYHADFHQMITSVQAIATDNDISIIISESGNTYETLKFQKISLDLHLKTIVMTSNPDTPLATKSQVVLQTATQEFDKVRFASTTGLLSQLYVVDILFYTYISRHYDDAQEKIALTRARIDQDL</sequence>
<keyword evidence="2" id="KW-0238">DNA-binding</keyword>
<accession>A0A1C4BTS7</accession>
<evidence type="ECO:0000313" key="6">
    <source>
        <dbReference type="EMBL" id="SCC10158.1"/>
    </source>
</evidence>
<dbReference type="RefSeq" id="WP_092463625.1">
    <property type="nucleotide sequence ID" value="NZ_BJEE01000003.1"/>
</dbReference>
<dbReference type="PANTHER" id="PTHR30514">
    <property type="entry name" value="GLUCOKINASE"/>
    <property type="match status" value="1"/>
</dbReference>
<evidence type="ECO:0000256" key="2">
    <source>
        <dbReference type="ARBA" id="ARBA00023125"/>
    </source>
</evidence>
<dbReference type="GO" id="GO:1901135">
    <property type="term" value="P:carbohydrate derivative metabolic process"/>
    <property type="evidence" value="ECO:0007669"/>
    <property type="project" value="InterPro"/>
</dbReference>
<dbReference type="GO" id="GO:0097367">
    <property type="term" value="F:carbohydrate derivative binding"/>
    <property type="evidence" value="ECO:0007669"/>
    <property type="project" value="InterPro"/>
</dbReference>
<dbReference type="InterPro" id="IPR046348">
    <property type="entry name" value="SIS_dom_sf"/>
</dbReference>
<dbReference type="Pfam" id="PF01380">
    <property type="entry name" value="SIS"/>
    <property type="match status" value="1"/>
</dbReference>
<name>A0A1C4BTS7_9LACO</name>
<feature type="domain" description="SIS" evidence="5">
    <location>
        <begin position="121"/>
        <end position="263"/>
    </location>
</feature>
<dbReference type="InterPro" id="IPR035472">
    <property type="entry name" value="RpiR-like_SIS"/>
</dbReference>
<dbReference type="PROSITE" id="PS51071">
    <property type="entry name" value="HTH_RPIR"/>
    <property type="match status" value="1"/>
</dbReference>
<dbReference type="Gene3D" id="3.40.50.10490">
    <property type="entry name" value="Glucose-6-phosphate isomerase like protein, domain 1"/>
    <property type="match status" value="1"/>
</dbReference>
<dbReference type="Proteomes" id="UP000199268">
    <property type="component" value="Unassembled WGS sequence"/>
</dbReference>
<keyword evidence="1" id="KW-0805">Transcription regulation</keyword>
<keyword evidence="3" id="KW-0804">Transcription</keyword>
<dbReference type="AlphaFoldDB" id="A0A1C4BTS7"/>
<reference evidence="7" key="1">
    <citation type="submission" date="2016-08" db="EMBL/GenBank/DDBJ databases">
        <authorList>
            <person name="Varghese N."/>
            <person name="Submissions Spin"/>
        </authorList>
    </citation>
    <scope>NUCLEOTIDE SEQUENCE [LARGE SCALE GENOMIC DNA]</scope>
    <source>
        <strain evidence="7">R-53094</strain>
    </source>
</reference>
<dbReference type="Pfam" id="PF01418">
    <property type="entry name" value="HTH_6"/>
    <property type="match status" value="1"/>
</dbReference>
<dbReference type="CDD" id="cd05013">
    <property type="entry name" value="SIS_RpiR"/>
    <property type="match status" value="1"/>
</dbReference>
<gene>
    <name evidence="6" type="ORF">GA0061074_11520</name>
</gene>
<dbReference type="PROSITE" id="PS51464">
    <property type="entry name" value="SIS"/>
    <property type="match status" value="1"/>
</dbReference>